<dbReference type="GO" id="GO:0003978">
    <property type="term" value="F:UDP-glucose 4-epimerase activity"/>
    <property type="evidence" value="ECO:0007669"/>
    <property type="project" value="UniProtKB-EC"/>
</dbReference>
<evidence type="ECO:0000259" key="9">
    <source>
        <dbReference type="Pfam" id="PF01370"/>
    </source>
</evidence>
<keyword evidence="7" id="KW-0299">Galactose metabolism</keyword>
<dbReference type="EC" id="5.1.3.2" evidence="5"/>
<comment type="catalytic activity">
    <reaction evidence="1">
        <text>UDP-alpha-D-glucose = UDP-alpha-D-galactose</text>
        <dbReference type="Rhea" id="RHEA:22168"/>
        <dbReference type="ChEBI" id="CHEBI:58885"/>
        <dbReference type="ChEBI" id="CHEBI:66914"/>
        <dbReference type="EC" id="5.1.3.2"/>
    </reaction>
</comment>
<dbReference type="EMBL" id="KV020107">
    <property type="protein sequence ID" value="KZV15289.1"/>
    <property type="molecule type" value="Genomic_DNA"/>
</dbReference>
<feature type="domain" description="NAD-dependent epimerase/dehydratase" evidence="9">
    <location>
        <begin position="38"/>
        <end position="294"/>
    </location>
</feature>
<evidence type="ECO:0000256" key="5">
    <source>
        <dbReference type="ARBA" id="ARBA00013189"/>
    </source>
</evidence>
<evidence type="ECO:0000256" key="6">
    <source>
        <dbReference type="ARBA" id="ARBA00023027"/>
    </source>
</evidence>
<evidence type="ECO:0000256" key="1">
    <source>
        <dbReference type="ARBA" id="ARBA00000083"/>
    </source>
</evidence>
<dbReference type="InterPro" id="IPR036291">
    <property type="entry name" value="NAD(P)-bd_dom_sf"/>
</dbReference>
<dbReference type="Gene3D" id="3.40.50.720">
    <property type="entry name" value="NAD(P)-binding Rossmann-like Domain"/>
    <property type="match status" value="1"/>
</dbReference>
<reference evidence="10 11" key="1">
    <citation type="journal article" date="2015" name="Proc. Natl. Acad. Sci. U.S.A.">
        <title>The resurrection genome of Boea hygrometrica: A blueprint for survival of dehydration.</title>
        <authorList>
            <person name="Xiao L."/>
            <person name="Yang G."/>
            <person name="Zhang L."/>
            <person name="Yang X."/>
            <person name="Zhao S."/>
            <person name="Ji Z."/>
            <person name="Zhou Q."/>
            <person name="Hu M."/>
            <person name="Wang Y."/>
            <person name="Chen M."/>
            <person name="Xu Y."/>
            <person name="Jin H."/>
            <person name="Xiao X."/>
            <person name="Hu G."/>
            <person name="Bao F."/>
            <person name="Hu Y."/>
            <person name="Wan P."/>
            <person name="Li L."/>
            <person name="Deng X."/>
            <person name="Kuang T."/>
            <person name="Xiang C."/>
            <person name="Zhu J.K."/>
            <person name="Oliver M.J."/>
            <person name="He Y."/>
        </authorList>
    </citation>
    <scope>NUCLEOTIDE SEQUENCE [LARGE SCALE GENOMIC DNA]</scope>
    <source>
        <strain evidence="11">cv. XS01</strain>
    </source>
</reference>
<sequence length="890" mass="98283">MPAPITRKHSTEESRHVIRRSRIDPDRKHAAGGKRMKVLVTGGSGFIGSHTCVELLERGHEVFILDNLSNSRPEVVERVARIAGQAPSFTVGDIRDQALVRQLLEQERIEAVIHFAALKAVGESKQQALRYFDNNISGTLTLLQAMQACGTQLFVFSSSATVYGEPDTCPIPETATTRVTNPYGRTKLVCEQLISDLAATQPGFCAATLRYFNPVGAHPSGLIGEDPAGIPNNLMPYIAQVATGQREFLQVFGNDYPTPDGTGVRDYLHVVDLAIAHVDALDYLCREQRSFTVNLGTGQGYSVLEVVRAFEAASGRPVPTRIVERRPGDLCAAQPVCRHPLRAGPPRGERLRIRRLALELRDVFPGPSPPNRRRHRALREKEGIWIAQRGARAPPCTDSPYPSFRLRPMTLRNSFIRTYRALDGRLFSRLPMRWQKSAAGAALRVARTLFPRYAWPTSVDPLLVRRLPRALPASRRKLPDWARQDMDGLARSVDPLLSPDKFAATNPDVYAPPIHWQEAGTVYGHLRSRLGQGDYDTVFLVPWLKRGGADLGALHHIRACHEAFGHRTLVIATEPHDSPWASRLPAGVSFLEAGPELTGLSVPHAEQEIVLARLLIQLAPRRIHLIGSHLGWRTVVRHGLAIHQASRLYASLYCDDRDGHGYRDGLAVRYLADAAPCLDAVITDNSVSPEEWRRNLGVSDDLFHVVHFPAPAMLAAGISHPGRRLLWASRLDRQKRPDLLARLVAALPDYHWDIYGAQVVPGHGGDVGTLRKAGNVSLHGGYDDFAHIVRPDHAAFVYTSAWDGLPNVLLEATSAHLPIVAPDVGGIRDLIPPQRLIRPADDVAQYAHAIRALDDAATRTAWLRAQQEHLAGFTPENFLAGLRRIPGYAS</sequence>
<comment type="pathway">
    <text evidence="3">Carbohydrate metabolism; galactose metabolism.</text>
</comment>
<dbReference type="AlphaFoldDB" id="A0A2Z7A1I6"/>
<keyword evidence="11" id="KW-1185">Reference proteome</keyword>
<gene>
    <name evidence="10" type="ORF">F511_09377</name>
</gene>
<evidence type="ECO:0000256" key="3">
    <source>
        <dbReference type="ARBA" id="ARBA00004947"/>
    </source>
</evidence>
<dbReference type="Proteomes" id="UP000250235">
    <property type="component" value="Unassembled WGS sequence"/>
</dbReference>
<comment type="cofactor">
    <cofactor evidence="2">
        <name>NAD(+)</name>
        <dbReference type="ChEBI" id="CHEBI:57540"/>
    </cofactor>
</comment>
<dbReference type="InterPro" id="IPR005886">
    <property type="entry name" value="UDP_G4E"/>
</dbReference>
<evidence type="ECO:0000256" key="4">
    <source>
        <dbReference type="ARBA" id="ARBA00007637"/>
    </source>
</evidence>
<keyword evidence="6" id="KW-0520">NAD</keyword>
<dbReference type="NCBIfam" id="TIGR01179">
    <property type="entry name" value="galE"/>
    <property type="match status" value="1"/>
</dbReference>
<name>A0A2Z7A1I6_9LAMI</name>
<dbReference type="PANTHER" id="PTHR43725:SF47">
    <property type="entry name" value="UDP-GLUCOSE 4-EPIMERASE"/>
    <property type="match status" value="1"/>
</dbReference>
<dbReference type="CDD" id="cd05247">
    <property type="entry name" value="UDP_G4E_1_SDR_e"/>
    <property type="match status" value="1"/>
</dbReference>
<dbReference type="Gene3D" id="3.90.25.10">
    <property type="entry name" value="UDP-galactose 4-epimerase, domain 1"/>
    <property type="match status" value="1"/>
</dbReference>
<dbReference type="Gene3D" id="3.40.50.2000">
    <property type="entry name" value="Glycogen Phosphorylase B"/>
    <property type="match status" value="1"/>
</dbReference>
<evidence type="ECO:0000256" key="8">
    <source>
        <dbReference type="ARBA" id="ARBA00023235"/>
    </source>
</evidence>
<dbReference type="SUPFAM" id="SSF53756">
    <property type="entry name" value="UDP-Glycosyltransferase/glycogen phosphorylase"/>
    <property type="match status" value="1"/>
</dbReference>
<evidence type="ECO:0000313" key="10">
    <source>
        <dbReference type="EMBL" id="KZV15289.1"/>
    </source>
</evidence>
<dbReference type="Pfam" id="PF01370">
    <property type="entry name" value="Epimerase"/>
    <property type="match status" value="1"/>
</dbReference>
<comment type="similarity">
    <text evidence="4">Belongs to the NAD(P)-dependent epimerase/dehydratase family.</text>
</comment>
<accession>A0A2Z7A1I6</accession>
<evidence type="ECO:0000313" key="11">
    <source>
        <dbReference type="Proteomes" id="UP000250235"/>
    </source>
</evidence>
<keyword evidence="7" id="KW-0119">Carbohydrate metabolism</keyword>
<organism evidence="10 11">
    <name type="scientific">Dorcoceras hygrometricum</name>
    <dbReference type="NCBI Taxonomy" id="472368"/>
    <lineage>
        <taxon>Eukaryota</taxon>
        <taxon>Viridiplantae</taxon>
        <taxon>Streptophyta</taxon>
        <taxon>Embryophyta</taxon>
        <taxon>Tracheophyta</taxon>
        <taxon>Spermatophyta</taxon>
        <taxon>Magnoliopsida</taxon>
        <taxon>eudicotyledons</taxon>
        <taxon>Gunneridae</taxon>
        <taxon>Pentapetalae</taxon>
        <taxon>asterids</taxon>
        <taxon>lamiids</taxon>
        <taxon>Lamiales</taxon>
        <taxon>Gesneriaceae</taxon>
        <taxon>Didymocarpoideae</taxon>
        <taxon>Trichosporeae</taxon>
        <taxon>Loxocarpinae</taxon>
        <taxon>Dorcoceras</taxon>
    </lineage>
</organism>
<dbReference type="NCBIfam" id="NF007956">
    <property type="entry name" value="PRK10675.1"/>
    <property type="match status" value="1"/>
</dbReference>
<evidence type="ECO:0000256" key="7">
    <source>
        <dbReference type="ARBA" id="ARBA00023144"/>
    </source>
</evidence>
<dbReference type="InterPro" id="IPR001509">
    <property type="entry name" value="Epimerase_deHydtase"/>
</dbReference>
<dbReference type="PANTHER" id="PTHR43725">
    <property type="entry name" value="UDP-GLUCOSE 4-EPIMERASE"/>
    <property type="match status" value="1"/>
</dbReference>
<dbReference type="GO" id="GO:0006012">
    <property type="term" value="P:galactose metabolic process"/>
    <property type="evidence" value="ECO:0007669"/>
    <property type="project" value="UniProtKB-KW"/>
</dbReference>
<dbReference type="CDD" id="cd03801">
    <property type="entry name" value="GT4_PimA-like"/>
    <property type="match status" value="1"/>
</dbReference>
<proteinExistence type="inferred from homology"/>
<protein>
    <recommendedName>
        <fullName evidence="5">UDP-glucose 4-epimerase</fullName>
        <ecNumber evidence="5">5.1.3.2</ecNumber>
    </recommendedName>
</protein>
<evidence type="ECO:0000256" key="2">
    <source>
        <dbReference type="ARBA" id="ARBA00001911"/>
    </source>
</evidence>
<dbReference type="OrthoDB" id="9402762at2759"/>
<dbReference type="GO" id="GO:0005829">
    <property type="term" value="C:cytosol"/>
    <property type="evidence" value="ECO:0007669"/>
    <property type="project" value="TreeGrafter"/>
</dbReference>
<keyword evidence="8" id="KW-0413">Isomerase</keyword>
<dbReference type="SUPFAM" id="SSF51735">
    <property type="entry name" value="NAD(P)-binding Rossmann-fold domains"/>
    <property type="match status" value="1"/>
</dbReference>
<dbReference type="Pfam" id="PF13692">
    <property type="entry name" value="Glyco_trans_1_4"/>
    <property type="match status" value="1"/>
</dbReference>